<evidence type="ECO:0000313" key="2">
    <source>
        <dbReference type="EMBL" id="MFC6836301.1"/>
    </source>
</evidence>
<organism evidence="2 3">
    <name type="scientific">Halomarina ordinaria</name>
    <dbReference type="NCBI Taxonomy" id="3033939"/>
    <lineage>
        <taxon>Archaea</taxon>
        <taxon>Methanobacteriati</taxon>
        <taxon>Methanobacteriota</taxon>
        <taxon>Stenosarchaea group</taxon>
        <taxon>Halobacteria</taxon>
        <taxon>Halobacteriales</taxon>
        <taxon>Natronomonadaceae</taxon>
        <taxon>Halomarina</taxon>
    </lineage>
</organism>
<keyword evidence="1" id="KW-1133">Transmembrane helix</keyword>
<feature type="transmembrane region" description="Helical" evidence="1">
    <location>
        <begin position="56"/>
        <end position="78"/>
    </location>
</feature>
<gene>
    <name evidence="2" type="ORF">ACFQHK_07255</name>
</gene>
<reference evidence="2 3" key="1">
    <citation type="journal article" date="2019" name="Int. J. Syst. Evol. Microbiol.">
        <title>The Global Catalogue of Microorganisms (GCM) 10K type strain sequencing project: providing services to taxonomists for standard genome sequencing and annotation.</title>
        <authorList>
            <consortium name="The Broad Institute Genomics Platform"/>
            <consortium name="The Broad Institute Genome Sequencing Center for Infectious Disease"/>
            <person name="Wu L."/>
            <person name="Ma J."/>
        </authorList>
    </citation>
    <scope>NUCLEOTIDE SEQUENCE [LARGE SCALE GENOMIC DNA]</scope>
    <source>
        <strain evidence="2 3">PSRA2</strain>
    </source>
</reference>
<dbReference type="AlphaFoldDB" id="A0ABD5U7H8"/>
<dbReference type="EMBL" id="JBHSXM010000001">
    <property type="protein sequence ID" value="MFC6836301.1"/>
    <property type="molecule type" value="Genomic_DNA"/>
</dbReference>
<evidence type="ECO:0000313" key="3">
    <source>
        <dbReference type="Proteomes" id="UP001596406"/>
    </source>
</evidence>
<evidence type="ECO:0000256" key="1">
    <source>
        <dbReference type="SAM" id="Phobius"/>
    </source>
</evidence>
<dbReference type="Proteomes" id="UP001596406">
    <property type="component" value="Unassembled WGS sequence"/>
</dbReference>
<comment type="caution">
    <text evidence="2">The sequence shown here is derived from an EMBL/GenBank/DDBJ whole genome shotgun (WGS) entry which is preliminary data.</text>
</comment>
<keyword evidence="1" id="KW-0472">Membrane</keyword>
<accession>A0ABD5U7H8</accession>
<keyword evidence="1" id="KW-0812">Transmembrane</keyword>
<dbReference type="RefSeq" id="WP_304447988.1">
    <property type="nucleotide sequence ID" value="NZ_JARRAH010000001.1"/>
</dbReference>
<name>A0ABD5U7H8_9EURY</name>
<proteinExistence type="predicted"/>
<sequence length="82" mass="8715">MTDTSTPDAPVFGPTVCRCTGHEWVQAPPDDADRDRECRRCGASDDADRLDISPRLLAVGVAVGVLVGALLTTGFLMYSTGF</sequence>
<keyword evidence="3" id="KW-1185">Reference proteome</keyword>
<protein>
    <submittedName>
        <fullName evidence="2">Uncharacterized protein</fullName>
    </submittedName>
</protein>